<dbReference type="InParanoid" id="A0A2J7RPI9"/>
<evidence type="ECO:0000256" key="1">
    <source>
        <dbReference type="SAM" id="MobiDB-lite"/>
    </source>
</evidence>
<comment type="caution">
    <text evidence="2">The sequence shown here is derived from an EMBL/GenBank/DDBJ whole genome shotgun (WGS) entry which is preliminary data.</text>
</comment>
<evidence type="ECO:0000313" key="3">
    <source>
        <dbReference type="Proteomes" id="UP000235965"/>
    </source>
</evidence>
<dbReference type="Proteomes" id="UP000235965">
    <property type="component" value="Unassembled WGS sequence"/>
</dbReference>
<sequence>MSAKKNMPGSAFNKHMAEKQKCGAENQTKQHNKSNVSAGKRIFPEDIKPPAPTYSWCQHYYPMEKKSNS</sequence>
<gene>
    <name evidence="2" type="ORF">B7P43_G13628</name>
</gene>
<accession>A0A2J7RPI9</accession>
<proteinExistence type="predicted"/>
<keyword evidence="3" id="KW-1185">Reference proteome</keyword>
<protein>
    <submittedName>
        <fullName evidence="2">Uncharacterized protein</fullName>
    </submittedName>
</protein>
<reference evidence="2 3" key="1">
    <citation type="submission" date="2017-12" db="EMBL/GenBank/DDBJ databases">
        <title>Hemimetabolous genomes reveal molecular basis of termite eusociality.</title>
        <authorList>
            <person name="Harrison M.C."/>
            <person name="Jongepier E."/>
            <person name="Robertson H.M."/>
            <person name="Arning N."/>
            <person name="Bitard-Feildel T."/>
            <person name="Chao H."/>
            <person name="Childers C.P."/>
            <person name="Dinh H."/>
            <person name="Doddapaneni H."/>
            <person name="Dugan S."/>
            <person name="Gowin J."/>
            <person name="Greiner C."/>
            <person name="Han Y."/>
            <person name="Hu H."/>
            <person name="Hughes D.S.T."/>
            <person name="Huylmans A.-K."/>
            <person name="Kemena C."/>
            <person name="Kremer L.P.M."/>
            <person name="Lee S.L."/>
            <person name="Lopez-Ezquerra A."/>
            <person name="Mallet L."/>
            <person name="Monroy-Kuhn J.M."/>
            <person name="Moser A."/>
            <person name="Murali S.C."/>
            <person name="Muzny D.M."/>
            <person name="Otani S."/>
            <person name="Piulachs M.-D."/>
            <person name="Poelchau M."/>
            <person name="Qu J."/>
            <person name="Schaub F."/>
            <person name="Wada-Katsumata A."/>
            <person name="Worley K.C."/>
            <person name="Xie Q."/>
            <person name="Ylla G."/>
            <person name="Poulsen M."/>
            <person name="Gibbs R.A."/>
            <person name="Schal C."/>
            <person name="Richards S."/>
            <person name="Belles X."/>
            <person name="Korb J."/>
            <person name="Bornberg-Bauer E."/>
        </authorList>
    </citation>
    <scope>NUCLEOTIDE SEQUENCE [LARGE SCALE GENOMIC DNA]</scope>
    <source>
        <tissue evidence="2">Whole body</tissue>
    </source>
</reference>
<feature type="compositionally biased region" description="Polar residues" evidence="1">
    <location>
        <begin position="25"/>
        <end position="37"/>
    </location>
</feature>
<dbReference type="EMBL" id="NEVH01001358">
    <property type="protein sequence ID" value="PNF42752.1"/>
    <property type="molecule type" value="Genomic_DNA"/>
</dbReference>
<dbReference type="AlphaFoldDB" id="A0A2J7RPI9"/>
<evidence type="ECO:0000313" key="2">
    <source>
        <dbReference type="EMBL" id="PNF42752.1"/>
    </source>
</evidence>
<feature type="region of interest" description="Disordered" evidence="1">
    <location>
        <begin position="1"/>
        <end position="46"/>
    </location>
</feature>
<name>A0A2J7RPI9_9NEOP</name>
<organism evidence="2 3">
    <name type="scientific">Cryptotermes secundus</name>
    <dbReference type="NCBI Taxonomy" id="105785"/>
    <lineage>
        <taxon>Eukaryota</taxon>
        <taxon>Metazoa</taxon>
        <taxon>Ecdysozoa</taxon>
        <taxon>Arthropoda</taxon>
        <taxon>Hexapoda</taxon>
        <taxon>Insecta</taxon>
        <taxon>Pterygota</taxon>
        <taxon>Neoptera</taxon>
        <taxon>Polyneoptera</taxon>
        <taxon>Dictyoptera</taxon>
        <taxon>Blattodea</taxon>
        <taxon>Blattoidea</taxon>
        <taxon>Termitoidae</taxon>
        <taxon>Kalotermitidae</taxon>
        <taxon>Cryptotermitinae</taxon>
        <taxon>Cryptotermes</taxon>
    </lineage>
</organism>